<dbReference type="PROSITE" id="PS51471">
    <property type="entry name" value="FE2OG_OXY"/>
    <property type="match status" value="1"/>
</dbReference>
<evidence type="ECO:0000313" key="4">
    <source>
        <dbReference type="Proteomes" id="UP000011863"/>
    </source>
</evidence>
<dbReference type="RefSeq" id="WP_015442345.1">
    <property type="nucleotide sequence ID" value="NC_020520.1"/>
</dbReference>
<reference evidence="3 4" key="1">
    <citation type="journal article" date="2013" name="Int. J. Syst. Evol. Microbiol.">
        <title>Ilumatobacter nonamiense sp. nov. and Ilumatobacter coccineum sp. nov., isolated from seashore sand.</title>
        <authorList>
            <person name="Matsumoto A."/>
            <person name="Kasai H."/>
            <person name="Matsuo Y."/>
            <person name="Shizuri Y."/>
            <person name="Ichikawa N."/>
            <person name="Fujita N."/>
            <person name="Omura S."/>
            <person name="Takahashi Y."/>
        </authorList>
    </citation>
    <scope>NUCLEOTIDE SEQUENCE [LARGE SCALE GENOMIC DNA]</scope>
    <source>
        <strain evidence="4">NBRC 103263 / KCTC 29153 / YM16-304</strain>
    </source>
</reference>
<name>A0A6C7EEP9_ILUCY</name>
<keyword evidence="4" id="KW-1185">Reference proteome</keyword>
<sequence>MSDTHLDTERHPISDADFIFRCKDRLDRDGALVLAGFARRETIDMVVEQSAGRAADAFYANTTHNVYLSASDPALGDDHPFNRQVVSSKGLIADDEIPADSPLRAIYGDGSFRAFLCGVLGIDEIHPYADDLSSINIHFAAAGMELGWHFDNSSFAVTMLLQAAEGGARFEHVPEVRHADSGDMAFERVGKILDGEEAVQTLDFEPGDLVMFRGRDALHRVTPTEGGTTRLLVVFAFNDRPGVALSESAMTTFYGRTA</sequence>
<dbReference type="Pfam" id="PF23169">
    <property type="entry name" value="HalD"/>
    <property type="match status" value="1"/>
</dbReference>
<protein>
    <recommendedName>
        <fullName evidence="2">Fe2OG dioxygenase domain-containing protein</fullName>
    </recommendedName>
</protein>
<dbReference type="KEGG" id="aym:YM304_27840"/>
<dbReference type="Gene3D" id="2.60.120.620">
    <property type="entry name" value="q2cbj1_9rhob like domain"/>
    <property type="match status" value="1"/>
</dbReference>
<keyword evidence="1" id="KW-0479">Metal-binding</keyword>
<organism evidence="3 4">
    <name type="scientific">Ilumatobacter coccineus (strain NBRC 103263 / KCTC 29153 / YM16-304)</name>
    <dbReference type="NCBI Taxonomy" id="1313172"/>
    <lineage>
        <taxon>Bacteria</taxon>
        <taxon>Bacillati</taxon>
        <taxon>Actinomycetota</taxon>
        <taxon>Acidimicrobiia</taxon>
        <taxon>Acidimicrobiales</taxon>
        <taxon>Ilumatobacteraceae</taxon>
        <taxon>Ilumatobacter</taxon>
    </lineage>
</organism>
<keyword evidence="1" id="KW-0408">Iron</keyword>
<dbReference type="SUPFAM" id="SSF51197">
    <property type="entry name" value="Clavaminate synthase-like"/>
    <property type="match status" value="1"/>
</dbReference>
<proteinExistence type="inferred from homology"/>
<feature type="domain" description="Fe2OG dioxygenase" evidence="2">
    <location>
        <begin position="98"/>
        <end position="239"/>
    </location>
</feature>
<accession>A0A6C7EEP9</accession>
<dbReference type="InterPro" id="IPR056470">
    <property type="entry name" value="BesD/HalB-like"/>
</dbReference>
<dbReference type="Proteomes" id="UP000011863">
    <property type="component" value="Chromosome"/>
</dbReference>
<evidence type="ECO:0000256" key="1">
    <source>
        <dbReference type="RuleBase" id="RU003682"/>
    </source>
</evidence>
<dbReference type="GO" id="GO:0016491">
    <property type="term" value="F:oxidoreductase activity"/>
    <property type="evidence" value="ECO:0007669"/>
    <property type="project" value="UniProtKB-KW"/>
</dbReference>
<keyword evidence="1" id="KW-0560">Oxidoreductase</keyword>
<evidence type="ECO:0000313" key="3">
    <source>
        <dbReference type="EMBL" id="BAN03098.1"/>
    </source>
</evidence>
<dbReference type="EMBL" id="AP012057">
    <property type="protein sequence ID" value="BAN03098.1"/>
    <property type="molecule type" value="Genomic_DNA"/>
</dbReference>
<dbReference type="InterPro" id="IPR005123">
    <property type="entry name" value="Oxoglu/Fe-dep_dioxygenase_dom"/>
</dbReference>
<dbReference type="GO" id="GO:0046872">
    <property type="term" value="F:metal ion binding"/>
    <property type="evidence" value="ECO:0007669"/>
    <property type="project" value="UniProtKB-KW"/>
</dbReference>
<comment type="similarity">
    <text evidence="1">Belongs to the iron/ascorbate-dependent oxidoreductase family.</text>
</comment>
<dbReference type="OrthoDB" id="9798229at2"/>
<evidence type="ECO:0000259" key="2">
    <source>
        <dbReference type="PROSITE" id="PS51471"/>
    </source>
</evidence>
<gene>
    <name evidence="3" type="ORF">YM304_27840</name>
</gene>
<dbReference type="AlphaFoldDB" id="A0A6C7EEP9"/>